<sequence length="600" mass="63801">MSEPFPAARRRRLDLASRDRKAYVAIGDFRNDQLEVIRGQLLIASSPGAESTDTIHVHTFDGQTGLIPRHFVHEVPEPDDSTHVRRFEDSEMSATPESRHSDLISLLMLWCISSNVNPSSSSNSPAPPPTPNRPTVSSGANLPAAPADPQHARIPPGTLPLSRIPAELANPDLVSDPGAASELFRTVALACQNFHSRAVLARDGVAPTLVRLLQAPGIVAHPAALQQLLRAVANFATSESRSLMQQPNAVSTLMNLLATRFEPSPATITPATATPALSASTTPGPIDILRQLLRVLANITSGNRDAQLALSRAGAAGPFLHLFHYPWAISALSSELVQAAHNMIAHCAECRLAFGRAGAPKALGRLLDNLVEHLGPNPDESDVLRRSLRLLSELIAKEAAPNRALFEQAGVAIPLVRLLTTRPLTASSPHAKYLLHALSNLGCEDGTRRELDQAGVAVPLVRLLADAGLTHHPVLTPLLFKSLCNLSCSAEGAEHFGRAGVIAPLGDLLADPEVAGNPDVAGPLLAALGNLITDSPVNRAAVRRAGLLESLERLVQDPPSSEVGMRALAALQSLQVTVVPRLGLGFLDEGEGEDEDEERR</sequence>
<keyword evidence="9" id="KW-1185">Reference proteome</keyword>
<dbReference type="EMBL" id="JAPMOS010000010">
    <property type="protein sequence ID" value="KAJ4460998.1"/>
    <property type="molecule type" value="Genomic_DNA"/>
</dbReference>
<proteinExistence type="predicted"/>
<evidence type="ECO:0000256" key="5">
    <source>
        <dbReference type="ARBA" id="ARBA00022824"/>
    </source>
</evidence>
<dbReference type="InterPro" id="IPR011989">
    <property type="entry name" value="ARM-like"/>
</dbReference>
<comment type="caution">
    <text evidence="8">The sequence shown here is derived from an EMBL/GenBank/DDBJ whole genome shotgun (WGS) entry which is preliminary data.</text>
</comment>
<gene>
    <name evidence="8" type="ORF">PAPYR_2859</name>
</gene>
<protein>
    <submittedName>
        <fullName evidence="8">Uncharacterized protein</fullName>
    </submittedName>
</protein>
<dbReference type="PANTHER" id="PTHR10957">
    <property type="entry name" value="RAP1 GTPASE-GDP DISSOCIATION STIMULATOR 1"/>
    <property type="match status" value="1"/>
</dbReference>
<feature type="region of interest" description="Disordered" evidence="7">
    <location>
        <begin position="118"/>
        <end position="160"/>
    </location>
</feature>
<name>A0ABQ8URN6_9EUKA</name>
<keyword evidence="4" id="KW-0963">Cytoplasm</keyword>
<evidence type="ECO:0000256" key="4">
    <source>
        <dbReference type="ARBA" id="ARBA00022490"/>
    </source>
</evidence>
<evidence type="ECO:0000313" key="8">
    <source>
        <dbReference type="EMBL" id="KAJ4460998.1"/>
    </source>
</evidence>
<evidence type="ECO:0000256" key="2">
    <source>
        <dbReference type="ARBA" id="ARBA00004240"/>
    </source>
</evidence>
<evidence type="ECO:0000313" key="9">
    <source>
        <dbReference type="Proteomes" id="UP001141327"/>
    </source>
</evidence>
<comment type="subcellular location">
    <subcellularLocation>
        <location evidence="3">Cytoplasm</location>
        <location evidence="3">Cytosol</location>
    </subcellularLocation>
    <subcellularLocation>
        <location evidence="2">Endoplasmic reticulum</location>
    </subcellularLocation>
    <subcellularLocation>
        <location evidence="1">Mitochondrion</location>
    </subcellularLocation>
</comment>
<reference evidence="8" key="1">
    <citation type="journal article" date="2022" name="bioRxiv">
        <title>Genomics of Preaxostyla Flagellates Illuminates Evolutionary Transitions and the Path Towards Mitochondrial Loss.</title>
        <authorList>
            <person name="Novak L.V.F."/>
            <person name="Treitli S.C."/>
            <person name="Pyrih J."/>
            <person name="Halakuc P."/>
            <person name="Pipaliya S.V."/>
            <person name="Vacek V."/>
            <person name="Brzon O."/>
            <person name="Soukal P."/>
            <person name="Eme L."/>
            <person name="Dacks J.B."/>
            <person name="Karnkowska A."/>
            <person name="Elias M."/>
            <person name="Hampl V."/>
        </authorList>
    </citation>
    <scope>NUCLEOTIDE SEQUENCE</scope>
    <source>
        <strain evidence="8">RCP-MX</strain>
    </source>
</reference>
<dbReference type="InterPro" id="IPR000225">
    <property type="entry name" value="Armadillo"/>
</dbReference>
<feature type="region of interest" description="Disordered" evidence="7">
    <location>
        <begin position="75"/>
        <end position="98"/>
    </location>
</feature>
<evidence type="ECO:0000256" key="7">
    <source>
        <dbReference type="SAM" id="MobiDB-lite"/>
    </source>
</evidence>
<dbReference type="Proteomes" id="UP001141327">
    <property type="component" value="Unassembled WGS sequence"/>
</dbReference>
<evidence type="ECO:0000256" key="6">
    <source>
        <dbReference type="ARBA" id="ARBA00023128"/>
    </source>
</evidence>
<evidence type="ECO:0000256" key="1">
    <source>
        <dbReference type="ARBA" id="ARBA00004173"/>
    </source>
</evidence>
<dbReference type="Gene3D" id="1.25.10.10">
    <property type="entry name" value="Leucine-rich Repeat Variant"/>
    <property type="match status" value="2"/>
</dbReference>
<dbReference type="InterPro" id="IPR040144">
    <property type="entry name" value="RAP1GDS1"/>
</dbReference>
<evidence type="ECO:0000256" key="3">
    <source>
        <dbReference type="ARBA" id="ARBA00004514"/>
    </source>
</evidence>
<keyword evidence="6" id="KW-0496">Mitochondrion</keyword>
<organism evidence="8 9">
    <name type="scientific">Paratrimastix pyriformis</name>
    <dbReference type="NCBI Taxonomy" id="342808"/>
    <lineage>
        <taxon>Eukaryota</taxon>
        <taxon>Metamonada</taxon>
        <taxon>Preaxostyla</taxon>
        <taxon>Paratrimastigidae</taxon>
        <taxon>Paratrimastix</taxon>
    </lineage>
</organism>
<dbReference type="SUPFAM" id="SSF48371">
    <property type="entry name" value="ARM repeat"/>
    <property type="match status" value="1"/>
</dbReference>
<feature type="compositionally biased region" description="Basic and acidic residues" evidence="7">
    <location>
        <begin position="75"/>
        <end position="89"/>
    </location>
</feature>
<dbReference type="SMART" id="SM00185">
    <property type="entry name" value="ARM"/>
    <property type="match status" value="5"/>
</dbReference>
<dbReference type="InterPro" id="IPR016024">
    <property type="entry name" value="ARM-type_fold"/>
</dbReference>
<keyword evidence="5" id="KW-0256">Endoplasmic reticulum</keyword>
<accession>A0ABQ8URN6</accession>